<dbReference type="EMBL" id="BDDD01001149">
    <property type="protein sequence ID" value="GAV73781.1"/>
    <property type="molecule type" value="Genomic_DNA"/>
</dbReference>
<keyword evidence="4" id="KW-1185">Reference proteome</keyword>
<dbReference type="AlphaFoldDB" id="A0A1Q3C0X2"/>
<dbReference type="Proteomes" id="UP000187406">
    <property type="component" value="Unassembled WGS sequence"/>
</dbReference>
<comment type="caution">
    <text evidence="3">The sequence shown here is derived from an EMBL/GenBank/DDBJ whole genome shotgun (WGS) entry which is preliminary data.</text>
</comment>
<organism evidence="3 4">
    <name type="scientific">Cephalotus follicularis</name>
    <name type="common">Albany pitcher plant</name>
    <dbReference type="NCBI Taxonomy" id="3775"/>
    <lineage>
        <taxon>Eukaryota</taxon>
        <taxon>Viridiplantae</taxon>
        <taxon>Streptophyta</taxon>
        <taxon>Embryophyta</taxon>
        <taxon>Tracheophyta</taxon>
        <taxon>Spermatophyta</taxon>
        <taxon>Magnoliopsida</taxon>
        <taxon>eudicotyledons</taxon>
        <taxon>Gunneridae</taxon>
        <taxon>Pentapetalae</taxon>
        <taxon>rosids</taxon>
        <taxon>fabids</taxon>
        <taxon>Oxalidales</taxon>
        <taxon>Cephalotaceae</taxon>
        <taxon>Cephalotus</taxon>
    </lineage>
</organism>
<evidence type="ECO:0000313" key="3">
    <source>
        <dbReference type="EMBL" id="GAV73781.1"/>
    </source>
</evidence>
<sequence length="297" mass="34608">MWNQALTLSLHFPIHHAHTHSHYHRQNPRLYSSPSSNASRFKRVMSMDSWRRRNRRTVFTASTGETSSIGIEKTRKVVEHICLLKAKKELLEEEENEMLDYLFTSQYHMRGILAISLGRISDENVENFTHAVYMRFQSKKNLSKFYENPFYLGVLKEHVMPYCHGLINVDYESEVEDDILPIFRKGEEFNYGVEFVLLIAFVESAFGGPVEDALASFKELTEGFLSLIVQSTQGANFNVSSEEYTHGLVIRFRSLEAFEIFMSSSEYKDIWRSKFQQIIRKTLHIHFSVDPVGNEIM</sequence>
<protein>
    <submittedName>
        <fullName evidence="3">Dabb domain-containing protein</fullName>
    </submittedName>
</protein>
<gene>
    <name evidence="3" type="ORF">CFOL_v3_17264</name>
</gene>
<dbReference type="PANTHER" id="PTHR33178:SF5">
    <property type="entry name" value="EXPRESSED PROTEIN"/>
    <property type="match status" value="1"/>
</dbReference>
<dbReference type="OrthoDB" id="2016695at2759"/>
<dbReference type="PROSITE" id="PS51502">
    <property type="entry name" value="S_R_A_B_BARREL"/>
    <property type="match status" value="2"/>
</dbReference>
<dbReference type="STRING" id="3775.A0A1Q3C0X2"/>
<dbReference type="Gene3D" id="3.30.70.100">
    <property type="match status" value="1"/>
</dbReference>
<dbReference type="InParanoid" id="A0A1Q3C0X2"/>
<dbReference type="InterPro" id="IPR044662">
    <property type="entry name" value="HS1/DABB1-like"/>
</dbReference>
<dbReference type="InterPro" id="IPR011008">
    <property type="entry name" value="Dimeric_a/b-barrel"/>
</dbReference>
<dbReference type="FunCoup" id="A0A1Q3C0X2">
    <property type="interactions" value="1401"/>
</dbReference>
<feature type="domain" description="Stress-response A/B barrel" evidence="2">
    <location>
        <begin position="193"/>
        <end position="287"/>
    </location>
</feature>
<feature type="domain" description="Stress-response A/B barrel" evidence="2">
    <location>
        <begin position="78"/>
        <end position="171"/>
    </location>
</feature>
<accession>A0A1Q3C0X2</accession>
<dbReference type="SUPFAM" id="SSF54909">
    <property type="entry name" value="Dimeric alpha+beta barrel"/>
    <property type="match status" value="2"/>
</dbReference>
<dbReference type="Pfam" id="PF07876">
    <property type="entry name" value="Dabb"/>
    <property type="match status" value="1"/>
</dbReference>
<evidence type="ECO:0000256" key="1">
    <source>
        <dbReference type="ARBA" id="ARBA00011738"/>
    </source>
</evidence>
<reference evidence="4" key="1">
    <citation type="submission" date="2016-04" db="EMBL/GenBank/DDBJ databases">
        <title>Cephalotus genome sequencing.</title>
        <authorList>
            <person name="Fukushima K."/>
            <person name="Hasebe M."/>
            <person name="Fang X."/>
        </authorList>
    </citation>
    <scope>NUCLEOTIDE SEQUENCE [LARGE SCALE GENOMIC DNA]</scope>
    <source>
        <strain evidence="4">cv. St1</strain>
    </source>
</reference>
<comment type="subunit">
    <text evidence="1">Homodimer.</text>
</comment>
<proteinExistence type="predicted"/>
<dbReference type="InterPro" id="IPR013097">
    <property type="entry name" value="Dabb"/>
</dbReference>
<evidence type="ECO:0000313" key="4">
    <source>
        <dbReference type="Proteomes" id="UP000187406"/>
    </source>
</evidence>
<dbReference type="PANTHER" id="PTHR33178">
    <property type="match status" value="1"/>
</dbReference>
<dbReference type="SMART" id="SM00886">
    <property type="entry name" value="Dabb"/>
    <property type="match status" value="2"/>
</dbReference>
<evidence type="ECO:0000259" key="2">
    <source>
        <dbReference type="PROSITE" id="PS51502"/>
    </source>
</evidence>
<name>A0A1Q3C0X2_CEPFO</name>